<evidence type="ECO:0000256" key="4">
    <source>
        <dbReference type="ARBA" id="ARBA00023136"/>
    </source>
</evidence>
<evidence type="ECO:0000256" key="5">
    <source>
        <dbReference type="SAM" id="Phobius"/>
    </source>
</evidence>
<dbReference type="InterPro" id="IPR011527">
    <property type="entry name" value="ABC1_TM_dom"/>
</dbReference>
<protein>
    <submittedName>
        <fullName evidence="7">ABC transporter six-transmembrane domain-containing protein</fullName>
    </submittedName>
</protein>
<proteinExistence type="predicted"/>
<feature type="domain" description="ABC transmembrane type-1" evidence="6">
    <location>
        <begin position="16"/>
        <end position="265"/>
    </location>
</feature>
<feature type="transmembrane region" description="Helical" evidence="5">
    <location>
        <begin position="116"/>
        <end position="134"/>
    </location>
</feature>
<comment type="caution">
    <text evidence="7">The sequence shown here is derived from an EMBL/GenBank/DDBJ whole genome shotgun (WGS) entry which is preliminary data.</text>
</comment>
<evidence type="ECO:0000313" key="7">
    <source>
        <dbReference type="EMBL" id="MFD2566892.1"/>
    </source>
</evidence>
<dbReference type="EMBL" id="JBHULH010000003">
    <property type="protein sequence ID" value="MFD2566892.1"/>
    <property type="molecule type" value="Genomic_DNA"/>
</dbReference>
<keyword evidence="2 5" id="KW-0812">Transmembrane</keyword>
<feature type="transmembrane region" description="Helical" evidence="5">
    <location>
        <begin position="207"/>
        <end position="227"/>
    </location>
</feature>
<organism evidence="7 8">
    <name type="scientific">Pseudotenacibaculum haliotis</name>
    <dbReference type="NCBI Taxonomy" id="1862138"/>
    <lineage>
        <taxon>Bacteria</taxon>
        <taxon>Pseudomonadati</taxon>
        <taxon>Bacteroidota</taxon>
        <taxon>Flavobacteriia</taxon>
        <taxon>Flavobacteriales</taxon>
        <taxon>Flavobacteriaceae</taxon>
        <taxon>Pseudotenacibaculum</taxon>
    </lineage>
</organism>
<evidence type="ECO:0000259" key="6">
    <source>
        <dbReference type="PROSITE" id="PS50929"/>
    </source>
</evidence>
<dbReference type="InterPro" id="IPR036640">
    <property type="entry name" value="ABC1_TM_sf"/>
</dbReference>
<comment type="subcellular location">
    <subcellularLocation>
        <location evidence="1">Cell membrane</location>
        <topology evidence="1">Multi-pass membrane protein</topology>
    </subcellularLocation>
</comment>
<dbReference type="Pfam" id="PF13748">
    <property type="entry name" value="ABC_membrane_3"/>
    <property type="match status" value="1"/>
</dbReference>
<sequence length="276" mass="31485">MQITTILKQYKIRLGFTLFLLLIEAATALLFPLFIGYAIDGAINEDYSGVTQLGVLSLIALVIGVGRRVLDSRFYAKIYQNIGLKVISNMQDDLSSVKTARLSMIREFVEFLENSLPELISNIIGLAGVIVIIASLNLSVFYGSLLVTLVVFLIYWITSKRTMRLNKSSNDEWEKQVDIIATNDKQQLRVHLKEMMKWNIKLSDLEALNFSISWIALFLFLIASIVIAVGDGITAYGALFALVMYVFQYMENVMNLPLFYQNWLRLKEIKERLKQF</sequence>
<dbReference type="PROSITE" id="PS50929">
    <property type="entry name" value="ABC_TM1F"/>
    <property type="match status" value="1"/>
</dbReference>
<dbReference type="Gene3D" id="1.20.1560.10">
    <property type="entry name" value="ABC transporter type 1, transmembrane domain"/>
    <property type="match status" value="1"/>
</dbReference>
<dbReference type="Proteomes" id="UP001597508">
    <property type="component" value="Unassembled WGS sequence"/>
</dbReference>
<feature type="transmembrane region" description="Helical" evidence="5">
    <location>
        <begin position="140"/>
        <end position="158"/>
    </location>
</feature>
<name>A0ABW5LQ30_9FLAO</name>
<keyword evidence="8" id="KW-1185">Reference proteome</keyword>
<gene>
    <name evidence="7" type="ORF">ACFSRZ_05885</name>
</gene>
<evidence type="ECO:0000256" key="2">
    <source>
        <dbReference type="ARBA" id="ARBA00022692"/>
    </source>
</evidence>
<feature type="transmembrane region" description="Helical" evidence="5">
    <location>
        <begin position="51"/>
        <end position="70"/>
    </location>
</feature>
<dbReference type="RefSeq" id="WP_379665602.1">
    <property type="nucleotide sequence ID" value="NZ_JBHULH010000003.1"/>
</dbReference>
<dbReference type="SUPFAM" id="SSF90123">
    <property type="entry name" value="ABC transporter transmembrane region"/>
    <property type="match status" value="1"/>
</dbReference>
<keyword evidence="3 5" id="KW-1133">Transmembrane helix</keyword>
<reference evidence="8" key="1">
    <citation type="journal article" date="2019" name="Int. J. Syst. Evol. Microbiol.">
        <title>The Global Catalogue of Microorganisms (GCM) 10K type strain sequencing project: providing services to taxonomists for standard genome sequencing and annotation.</title>
        <authorList>
            <consortium name="The Broad Institute Genomics Platform"/>
            <consortium name="The Broad Institute Genome Sequencing Center for Infectious Disease"/>
            <person name="Wu L."/>
            <person name="Ma J."/>
        </authorList>
    </citation>
    <scope>NUCLEOTIDE SEQUENCE [LARGE SCALE GENOMIC DNA]</scope>
    <source>
        <strain evidence="8">KCTC 52127</strain>
    </source>
</reference>
<evidence type="ECO:0000256" key="3">
    <source>
        <dbReference type="ARBA" id="ARBA00022989"/>
    </source>
</evidence>
<keyword evidence="4 5" id="KW-0472">Membrane</keyword>
<evidence type="ECO:0000313" key="8">
    <source>
        <dbReference type="Proteomes" id="UP001597508"/>
    </source>
</evidence>
<feature type="transmembrane region" description="Helical" evidence="5">
    <location>
        <begin position="12"/>
        <end position="39"/>
    </location>
</feature>
<feature type="transmembrane region" description="Helical" evidence="5">
    <location>
        <begin position="233"/>
        <end position="250"/>
    </location>
</feature>
<accession>A0ABW5LQ30</accession>
<evidence type="ECO:0000256" key="1">
    <source>
        <dbReference type="ARBA" id="ARBA00004651"/>
    </source>
</evidence>